<dbReference type="AlphaFoldDB" id="A0A2N9I269"/>
<organism evidence="1">
    <name type="scientific">Fagus sylvatica</name>
    <name type="common">Beechnut</name>
    <dbReference type="NCBI Taxonomy" id="28930"/>
    <lineage>
        <taxon>Eukaryota</taxon>
        <taxon>Viridiplantae</taxon>
        <taxon>Streptophyta</taxon>
        <taxon>Embryophyta</taxon>
        <taxon>Tracheophyta</taxon>
        <taxon>Spermatophyta</taxon>
        <taxon>Magnoliopsida</taxon>
        <taxon>eudicotyledons</taxon>
        <taxon>Gunneridae</taxon>
        <taxon>Pentapetalae</taxon>
        <taxon>rosids</taxon>
        <taxon>fabids</taxon>
        <taxon>Fagales</taxon>
        <taxon>Fagaceae</taxon>
        <taxon>Fagus</taxon>
    </lineage>
</organism>
<reference evidence="1" key="1">
    <citation type="submission" date="2018-02" db="EMBL/GenBank/DDBJ databases">
        <authorList>
            <person name="Cohen D.B."/>
            <person name="Kent A.D."/>
        </authorList>
    </citation>
    <scope>NUCLEOTIDE SEQUENCE</scope>
</reference>
<accession>A0A2N9I269</accession>
<dbReference type="EMBL" id="OIVN01004957">
    <property type="protein sequence ID" value="SPD20146.1"/>
    <property type="molecule type" value="Genomic_DNA"/>
</dbReference>
<gene>
    <name evidence="1" type="ORF">FSB_LOCUS48028</name>
</gene>
<evidence type="ECO:0000313" key="1">
    <source>
        <dbReference type="EMBL" id="SPD20146.1"/>
    </source>
</evidence>
<name>A0A2N9I269_FAGSY</name>
<sequence>MTAPPARLLRVEADQLPPVSTATDQLMRSTFLSMRGVLVLVSGPSGPCEVVLGLCSEV</sequence>
<protein>
    <submittedName>
        <fullName evidence="1">Uncharacterized protein</fullName>
    </submittedName>
</protein>
<proteinExistence type="predicted"/>